<dbReference type="GO" id="GO:0046872">
    <property type="term" value="F:metal ion binding"/>
    <property type="evidence" value="ECO:0007669"/>
    <property type="project" value="UniProtKB-KW"/>
</dbReference>
<keyword evidence="3" id="KW-0436">Ligase</keyword>
<dbReference type="Gene3D" id="3.90.1860.10">
    <property type="entry name" value="tRNA-splicing ligase RtcB"/>
    <property type="match status" value="1"/>
</dbReference>
<sequence length="154" mass="16720">AHNIAKIEEHTVDGIKKTLMVHRKGATRGFPPNHSEIPQEYRDIGQPILIGGSMETGSYLLTGTEKSMEVSFGSTAHGAGRTMSRSQARRQVRGDLLQKELRERGIYVKGASMPGLAEEAGFAYKDIDEVVNALKLAQISHPVVKVTPIGNVKG</sequence>
<name>X1HFF4_9ZZZZ</name>
<comment type="cofactor">
    <cofactor evidence="1">
        <name>Mn(2+)</name>
        <dbReference type="ChEBI" id="CHEBI:29035"/>
    </cofactor>
</comment>
<dbReference type="SUPFAM" id="SSF103365">
    <property type="entry name" value="Hypothetical protein PH1602"/>
    <property type="match status" value="1"/>
</dbReference>
<dbReference type="AlphaFoldDB" id="X1HFF4"/>
<evidence type="ECO:0000313" key="9">
    <source>
        <dbReference type="EMBL" id="GAH52549.1"/>
    </source>
</evidence>
<dbReference type="GO" id="GO:0006396">
    <property type="term" value="P:RNA processing"/>
    <property type="evidence" value="ECO:0007669"/>
    <property type="project" value="InterPro"/>
</dbReference>
<keyword evidence="6" id="KW-0342">GTP-binding</keyword>
<comment type="caution">
    <text evidence="9">The sequence shown here is derived from an EMBL/GenBank/DDBJ whole genome shotgun (WGS) entry which is preliminary data.</text>
</comment>
<dbReference type="InterPro" id="IPR036025">
    <property type="entry name" value="RtcB-like_sf"/>
</dbReference>
<keyword evidence="7" id="KW-0464">Manganese</keyword>
<comment type="catalytic activity">
    <reaction evidence="8">
        <text>a 3'-end 3'-phospho-ribonucleotide-RNA + a 5'-end dephospho-ribonucleoside-RNA + GTP = a ribonucleotidyl-ribonucleotide-RNA + GMP + diphosphate</text>
        <dbReference type="Rhea" id="RHEA:68076"/>
        <dbReference type="Rhea" id="RHEA-COMP:10463"/>
        <dbReference type="Rhea" id="RHEA-COMP:13936"/>
        <dbReference type="Rhea" id="RHEA-COMP:17355"/>
        <dbReference type="ChEBI" id="CHEBI:33019"/>
        <dbReference type="ChEBI" id="CHEBI:37565"/>
        <dbReference type="ChEBI" id="CHEBI:58115"/>
        <dbReference type="ChEBI" id="CHEBI:83062"/>
        <dbReference type="ChEBI" id="CHEBI:138284"/>
        <dbReference type="ChEBI" id="CHEBI:173118"/>
        <dbReference type="EC" id="6.5.1.8"/>
    </reaction>
</comment>
<evidence type="ECO:0000256" key="2">
    <source>
        <dbReference type="ARBA" id="ARBA00012726"/>
    </source>
</evidence>
<evidence type="ECO:0000256" key="7">
    <source>
        <dbReference type="ARBA" id="ARBA00023211"/>
    </source>
</evidence>
<dbReference type="EC" id="6.5.1.8" evidence="2"/>
<evidence type="ECO:0000256" key="1">
    <source>
        <dbReference type="ARBA" id="ARBA00001936"/>
    </source>
</evidence>
<dbReference type="GO" id="GO:0170057">
    <property type="term" value="F:RNA ligase (GTP) activity"/>
    <property type="evidence" value="ECO:0007669"/>
    <property type="project" value="UniProtKB-EC"/>
</dbReference>
<evidence type="ECO:0000256" key="5">
    <source>
        <dbReference type="ARBA" id="ARBA00022741"/>
    </source>
</evidence>
<protein>
    <recommendedName>
        <fullName evidence="2">3'-phosphate/5'-hydroxy nucleic acid ligase</fullName>
        <ecNumber evidence="2">6.5.1.8</ecNumber>
    </recommendedName>
</protein>
<keyword evidence="4" id="KW-0479">Metal-binding</keyword>
<evidence type="ECO:0000256" key="8">
    <source>
        <dbReference type="ARBA" id="ARBA00047746"/>
    </source>
</evidence>
<accession>X1HFF4</accession>
<proteinExistence type="predicted"/>
<dbReference type="Pfam" id="PF01139">
    <property type="entry name" value="RtcB"/>
    <property type="match status" value="1"/>
</dbReference>
<dbReference type="InterPro" id="IPR001233">
    <property type="entry name" value="RtcB"/>
</dbReference>
<organism evidence="9">
    <name type="scientific">marine sediment metagenome</name>
    <dbReference type="NCBI Taxonomy" id="412755"/>
    <lineage>
        <taxon>unclassified sequences</taxon>
        <taxon>metagenomes</taxon>
        <taxon>ecological metagenomes</taxon>
    </lineage>
</organism>
<dbReference type="PANTHER" id="PTHR11118:SF1">
    <property type="entry name" value="RNA-SPLICING LIGASE RTCB HOMOLOG"/>
    <property type="match status" value="1"/>
</dbReference>
<gene>
    <name evidence="9" type="ORF">S03H2_29958</name>
</gene>
<dbReference type="EMBL" id="BARU01018105">
    <property type="protein sequence ID" value="GAH52549.1"/>
    <property type="molecule type" value="Genomic_DNA"/>
</dbReference>
<dbReference type="GO" id="GO:0005525">
    <property type="term" value="F:GTP binding"/>
    <property type="evidence" value="ECO:0007669"/>
    <property type="project" value="UniProtKB-KW"/>
</dbReference>
<evidence type="ECO:0000256" key="6">
    <source>
        <dbReference type="ARBA" id="ARBA00023134"/>
    </source>
</evidence>
<feature type="non-terminal residue" evidence="9">
    <location>
        <position position="1"/>
    </location>
</feature>
<keyword evidence="5" id="KW-0547">Nucleotide-binding</keyword>
<evidence type="ECO:0000256" key="4">
    <source>
        <dbReference type="ARBA" id="ARBA00022723"/>
    </source>
</evidence>
<dbReference type="GO" id="GO:0003972">
    <property type="term" value="F:RNA ligase (ATP) activity"/>
    <property type="evidence" value="ECO:0007669"/>
    <property type="project" value="TreeGrafter"/>
</dbReference>
<evidence type="ECO:0000256" key="3">
    <source>
        <dbReference type="ARBA" id="ARBA00022598"/>
    </source>
</evidence>
<reference evidence="9" key="1">
    <citation type="journal article" date="2014" name="Front. Microbiol.">
        <title>High frequency of phylogenetically diverse reductive dehalogenase-homologous genes in deep subseafloor sedimentary metagenomes.</title>
        <authorList>
            <person name="Kawai M."/>
            <person name="Futagami T."/>
            <person name="Toyoda A."/>
            <person name="Takaki Y."/>
            <person name="Nishi S."/>
            <person name="Hori S."/>
            <person name="Arai W."/>
            <person name="Tsubouchi T."/>
            <person name="Morono Y."/>
            <person name="Uchiyama I."/>
            <person name="Ito T."/>
            <person name="Fujiyama A."/>
            <person name="Inagaki F."/>
            <person name="Takami H."/>
        </authorList>
    </citation>
    <scope>NUCLEOTIDE SEQUENCE</scope>
    <source>
        <strain evidence="9">Expedition CK06-06</strain>
    </source>
</reference>
<dbReference type="PANTHER" id="PTHR11118">
    <property type="entry name" value="RNA-SPLICING LIGASE RTCB HOMOLOG"/>
    <property type="match status" value="1"/>
</dbReference>